<sequence length="121" mass="12398">MHGTNDLNDNFDLRPASPRYRGAVGFVGGAPGGAGVEGSGAAAVAATTNSAAGMSVDGKGINTGRGGRERGRSHGKRPQHSWRDGGRGGLLRPAEVHNAILHTALLVLILDILVDVRPSLN</sequence>
<keyword evidence="3" id="KW-1185">Reference proteome</keyword>
<gene>
    <name evidence="2" type="ORF">IWX46DRAFT_585683</name>
</gene>
<dbReference type="Proteomes" id="UP001365128">
    <property type="component" value="Unassembled WGS sequence"/>
</dbReference>
<comment type="caution">
    <text evidence="2">The sequence shown here is derived from an EMBL/GenBank/DDBJ whole genome shotgun (WGS) entry which is preliminary data.</text>
</comment>
<feature type="region of interest" description="Disordered" evidence="1">
    <location>
        <begin position="48"/>
        <end position="88"/>
    </location>
</feature>
<protein>
    <submittedName>
        <fullName evidence="2">Uncharacterized protein</fullName>
    </submittedName>
</protein>
<evidence type="ECO:0000313" key="2">
    <source>
        <dbReference type="EMBL" id="KAK7529684.1"/>
    </source>
</evidence>
<evidence type="ECO:0000313" key="3">
    <source>
        <dbReference type="Proteomes" id="UP001365128"/>
    </source>
</evidence>
<name>A0ABR1L4P6_9PEZI</name>
<organism evidence="2 3">
    <name type="scientific">Phyllosticta citricarpa</name>
    <dbReference type="NCBI Taxonomy" id="55181"/>
    <lineage>
        <taxon>Eukaryota</taxon>
        <taxon>Fungi</taxon>
        <taxon>Dikarya</taxon>
        <taxon>Ascomycota</taxon>
        <taxon>Pezizomycotina</taxon>
        <taxon>Dothideomycetes</taxon>
        <taxon>Dothideomycetes incertae sedis</taxon>
        <taxon>Botryosphaeriales</taxon>
        <taxon>Phyllostictaceae</taxon>
        <taxon>Phyllosticta</taxon>
    </lineage>
</organism>
<dbReference type="EMBL" id="JBBPDW010000070">
    <property type="protein sequence ID" value="KAK7529684.1"/>
    <property type="molecule type" value="Genomic_DNA"/>
</dbReference>
<accession>A0ABR1L4P6</accession>
<proteinExistence type="predicted"/>
<reference evidence="2 3" key="1">
    <citation type="submission" date="2024-04" db="EMBL/GenBank/DDBJ databases">
        <title>Phyllosticta paracitricarpa is synonymous to the EU quarantine fungus P. citricarpa based on phylogenomic analyses.</title>
        <authorList>
            <consortium name="Lawrence Berkeley National Laboratory"/>
            <person name="Van Ingen-Buijs V.A."/>
            <person name="Van Westerhoven A.C."/>
            <person name="Haridas S."/>
            <person name="Skiadas P."/>
            <person name="Martin F."/>
            <person name="Groenewald J.Z."/>
            <person name="Crous P.W."/>
            <person name="Seidl M.F."/>
        </authorList>
    </citation>
    <scope>NUCLEOTIDE SEQUENCE [LARGE SCALE GENOMIC DNA]</scope>
    <source>
        <strain evidence="2 3">CBS 122670</strain>
    </source>
</reference>
<evidence type="ECO:0000256" key="1">
    <source>
        <dbReference type="SAM" id="MobiDB-lite"/>
    </source>
</evidence>